<evidence type="ECO:0000313" key="1">
    <source>
        <dbReference type="EMBL" id="AYV84445.1"/>
    </source>
</evidence>
<proteinExistence type="predicted"/>
<reference evidence="1" key="1">
    <citation type="submission" date="2018-10" db="EMBL/GenBank/DDBJ databases">
        <title>Hidden diversity of soil giant viruses.</title>
        <authorList>
            <person name="Schulz F."/>
            <person name="Alteio L."/>
            <person name="Goudeau D."/>
            <person name="Ryan E.M."/>
            <person name="Malmstrom R.R."/>
            <person name="Blanchard J."/>
            <person name="Woyke T."/>
        </authorList>
    </citation>
    <scope>NUCLEOTIDE SEQUENCE</scope>
    <source>
        <strain evidence="1">HYV1</strain>
    </source>
</reference>
<protein>
    <submittedName>
        <fullName evidence="1">Uncharacterized protein</fullName>
    </submittedName>
</protein>
<sequence length="60" mass="6274">MISGSPKVNKTEYSTKECTMSLSAPDSIYTFNPAATTPKNIYSVSPSLIATGLTASMAPT</sequence>
<dbReference type="EMBL" id="MK072407">
    <property type="protein sequence ID" value="AYV84445.1"/>
    <property type="molecule type" value="Genomic_DNA"/>
</dbReference>
<organism evidence="1">
    <name type="scientific">Hyperionvirus sp</name>
    <dbReference type="NCBI Taxonomy" id="2487770"/>
    <lineage>
        <taxon>Viruses</taxon>
        <taxon>Varidnaviria</taxon>
        <taxon>Bamfordvirae</taxon>
        <taxon>Nucleocytoviricota</taxon>
        <taxon>Megaviricetes</taxon>
        <taxon>Imitervirales</taxon>
        <taxon>Mimiviridae</taxon>
        <taxon>Klosneuvirinae</taxon>
    </lineage>
</organism>
<accession>A0A3G5AB25</accession>
<name>A0A3G5AB25_9VIRU</name>
<gene>
    <name evidence="1" type="ORF">Hyperionvirus25_31</name>
</gene>